<evidence type="ECO:0000313" key="1">
    <source>
        <dbReference type="EMBL" id="CAF4174599.1"/>
    </source>
</evidence>
<dbReference type="Proteomes" id="UP000663842">
    <property type="component" value="Unassembled WGS sequence"/>
</dbReference>
<organism evidence="1 2">
    <name type="scientific">Rotaria magnacalcarata</name>
    <dbReference type="NCBI Taxonomy" id="392030"/>
    <lineage>
        <taxon>Eukaryota</taxon>
        <taxon>Metazoa</taxon>
        <taxon>Spiralia</taxon>
        <taxon>Gnathifera</taxon>
        <taxon>Rotifera</taxon>
        <taxon>Eurotatoria</taxon>
        <taxon>Bdelloidea</taxon>
        <taxon>Philodinida</taxon>
        <taxon>Philodinidae</taxon>
        <taxon>Rotaria</taxon>
    </lineage>
</organism>
<accession>A0A819ZR19</accession>
<proteinExistence type="predicted"/>
<evidence type="ECO:0000313" key="2">
    <source>
        <dbReference type="Proteomes" id="UP000663842"/>
    </source>
</evidence>
<name>A0A819ZR19_9BILA</name>
<dbReference type="EMBL" id="CAJOBF010005419">
    <property type="protein sequence ID" value="CAF4174599.1"/>
    <property type="molecule type" value="Genomic_DNA"/>
</dbReference>
<sequence length="122" mass="13969">MQVQIREYFNKNDQNILSTGLVNISLECWTTHLDTLDDDQLIFRGIVDHQNPDANVTLEAAIANIHEIQRIEHERSQRVEAEIAALQNRLIAITNNIASLQTCLQATRNEFALVLINIFFLI</sequence>
<reference evidence="1" key="1">
    <citation type="submission" date="2021-02" db="EMBL/GenBank/DDBJ databases">
        <authorList>
            <person name="Nowell W R."/>
        </authorList>
    </citation>
    <scope>NUCLEOTIDE SEQUENCE</scope>
</reference>
<comment type="caution">
    <text evidence="1">The sequence shown here is derived from an EMBL/GenBank/DDBJ whole genome shotgun (WGS) entry which is preliminary data.</text>
</comment>
<protein>
    <submittedName>
        <fullName evidence="1">Uncharacterized protein</fullName>
    </submittedName>
</protein>
<dbReference type="AlphaFoldDB" id="A0A819ZR19"/>
<gene>
    <name evidence="1" type="ORF">UXM345_LOCUS26485</name>
</gene>